<dbReference type="NCBIfam" id="TIGR00237">
    <property type="entry name" value="xseA"/>
    <property type="match status" value="1"/>
</dbReference>
<evidence type="ECO:0000313" key="9">
    <source>
        <dbReference type="Proteomes" id="UP000567293"/>
    </source>
</evidence>
<keyword evidence="3 8" id="KW-0378">Hydrolase</keyword>
<dbReference type="InterPro" id="IPR025824">
    <property type="entry name" value="OB-fold_nuc-bd_dom"/>
</dbReference>
<keyword evidence="4" id="KW-0269">Exonuclease</keyword>
<dbReference type="Gene3D" id="2.40.50.1010">
    <property type="match status" value="1"/>
</dbReference>
<evidence type="ECO:0000256" key="3">
    <source>
        <dbReference type="ARBA" id="ARBA00022801"/>
    </source>
</evidence>
<evidence type="ECO:0000256" key="4">
    <source>
        <dbReference type="ARBA" id="ARBA00022839"/>
    </source>
</evidence>
<evidence type="ECO:0000259" key="7">
    <source>
        <dbReference type="Pfam" id="PF13742"/>
    </source>
</evidence>
<evidence type="ECO:0000259" key="6">
    <source>
        <dbReference type="Pfam" id="PF02601"/>
    </source>
</evidence>
<dbReference type="CDD" id="cd04489">
    <property type="entry name" value="ExoVII_LU_OBF"/>
    <property type="match status" value="1"/>
</dbReference>
<sequence length="302" mass="33669">MLAAGYTALQSEDAQKSIMSQLIFNLQPTRQILTVGELTARIRDLLVRNFTDTFVQGEISNCREAQSGHIYFTLKDDRAQVRCVFFKQQQRGIKFRPEDGLQVTVRGTISVYEQRGEYQIYVESIEPVGLGALQLAFDQLKKRLEAEGLFDARRKKPLPLLPSRIGLITSPRGAAVRDVVRILTRRFPNVHLTVFPVRVQGEGATQEIVKAVKFFNAMKSVDVLILARGGGSLEDLWAFNEEIVARAIADSEIPTISGIGHESDFTIADFVADVRASTPSAAAELVVQTRREFDKHIADLHG</sequence>
<dbReference type="Proteomes" id="UP000567293">
    <property type="component" value="Unassembled WGS sequence"/>
</dbReference>
<keyword evidence="9" id="KW-1185">Reference proteome</keyword>
<protein>
    <recommendedName>
        <fullName evidence="5">Exodeoxyribonuclease VII large subunit</fullName>
        <ecNumber evidence="5">3.1.11.6</ecNumber>
    </recommendedName>
</protein>
<dbReference type="GO" id="GO:0008855">
    <property type="term" value="F:exodeoxyribonuclease VII activity"/>
    <property type="evidence" value="ECO:0007669"/>
    <property type="project" value="UniProtKB-UniRule"/>
</dbReference>
<dbReference type="PANTHER" id="PTHR30008:SF0">
    <property type="entry name" value="EXODEOXYRIBONUCLEASE 7 LARGE SUBUNIT"/>
    <property type="match status" value="1"/>
</dbReference>
<feature type="domain" description="OB-fold nucleic acid binding" evidence="7">
    <location>
        <begin position="33"/>
        <end position="126"/>
    </location>
</feature>
<dbReference type="InterPro" id="IPR020579">
    <property type="entry name" value="Exonuc_VII_lsu_C"/>
</dbReference>
<keyword evidence="1" id="KW-0963">Cytoplasm</keyword>
<keyword evidence="2" id="KW-0540">Nuclease</keyword>
<dbReference type="GO" id="GO:0006308">
    <property type="term" value="P:DNA catabolic process"/>
    <property type="evidence" value="ECO:0007669"/>
    <property type="project" value="UniProtKB-UniRule"/>
</dbReference>
<dbReference type="InterPro" id="IPR003753">
    <property type="entry name" value="Exonuc_VII_L"/>
</dbReference>
<reference evidence="8" key="1">
    <citation type="submission" date="2020-06" db="EMBL/GenBank/DDBJ databases">
        <title>Legume-microbial interactions unlock mineral nutrients during tropical forest succession.</title>
        <authorList>
            <person name="Epihov D.Z."/>
        </authorList>
    </citation>
    <scope>NUCLEOTIDE SEQUENCE [LARGE SCALE GENOMIC DNA]</scope>
    <source>
        <strain evidence="8">Pan2503</strain>
    </source>
</reference>
<evidence type="ECO:0000313" key="8">
    <source>
        <dbReference type="EMBL" id="MBA0086553.1"/>
    </source>
</evidence>
<dbReference type="Pfam" id="PF13742">
    <property type="entry name" value="tRNA_anti_2"/>
    <property type="match status" value="1"/>
</dbReference>
<evidence type="ECO:0000256" key="2">
    <source>
        <dbReference type="ARBA" id="ARBA00022722"/>
    </source>
</evidence>
<dbReference type="EMBL" id="JACDQQ010001570">
    <property type="protein sequence ID" value="MBA0086553.1"/>
    <property type="molecule type" value="Genomic_DNA"/>
</dbReference>
<comment type="caution">
    <text evidence="8">The sequence shown here is derived from an EMBL/GenBank/DDBJ whole genome shotgun (WGS) entry which is preliminary data.</text>
</comment>
<evidence type="ECO:0000256" key="1">
    <source>
        <dbReference type="ARBA" id="ARBA00022490"/>
    </source>
</evidence>
<proteinExistence type="inferred from homology"/>
<dbReference type="PANTHER" id="PTHR30008">
    <property type="entry name" value="EXODEOXYRIBONUCLEASE 7 LARGE SUBUNIT"/>
    <property type="match status" value="1"/>
</dbReference>
<accession>A0A7V8NS76</accession>
<dbReference type="GO" id="GO:0009318">
    <property type="term" value="C:exodeoxyribonuclease VII complex"/>
    <property type="evidence" value="ECO:0007669"/>
    <property type="project" value="UniProtKB-UniRule"/>
</dbReference>
<dbReference type="AlphaFoldDB" id="A0A7V8NS76"/>
<feature type="non-terminal residue" evidence="8">
    <location>
        <position position="302"/>
    </location>
</feature>
<organism evidence="8 9">
    <name type="scientific">Candidatus Acidiferrum panamense</name>
    <dbReference type="NCBI Taxonomy" id="2741543"/>
    <lineage>
        <taxon>Bacteria</taxon>
        <taxon>Pseudomonadati</taxon>
        <taxon>Acidobacteriota</taxon>
        <taxon>Terriglobia</taxon>
        <taxon>Candidatus Acidiferrales</taxon>
        <taxon>Candidatus Acidiferrum</taxon>
    </lineage>
</organism>
<dbReference type="Pfam" id="PF02601">
    <property type="entry name" value="Exonuc_VII_L"/>
    <property type="match status" value="1"/>
</dbReference>
<evidence type="ECO:0000256" key="5">
    <source>
        <dbReference type="NCBIfam" id="TIGR00237"/>
    </source>
</evidence>
<dbReference type="HAMAP" id="MF_00378">
    <property type="entry name" value="Exonuc_7_L"/>
    <property type="match status" value="1"/>
</dbReference>
<dbReference type="GO" id="GO:0003676">
    <property type="term" value="F:nucleic acid binding"/>
    <property type="evidence" value="ECO:0007669"/>
    <property type="project" value="InterPro"/>
</dbReference>
<dbReference type="EC" id="3.1.11.6" evidence="5"/>
<name>A0A7V8NS76_9BACT</name>
<gene>
    <name evidence="8" type="primary">xseA</name>
    <name evidence="8" type="ORF">HRJ53_16355</name>
</gene>
<feature type="domain" description="Exonuclease VII large subunit C-terminal" evidence="6">
    <location>
        <begin position="149"/>
        <end position="300"/>
    </location>
</feature>